<dbReference type="CTD" id="6837"/>
<reference evidence="9" key="1">
    <citation type="submission" date="2025-08" db="UniProtKB">
        <authorList>
            <consortium name="RefSeq"/>
        </authorList>
    </citation>
    <scope>IDENTIFICATION</scope>
</reference>
<dbReference type="OrthoDB" id="203279at2759"/>
<comment type="subcellular location">
    <subcellularLocation>
        <location evidence="1">Nucleus</location>
    </subcellularLocation>
</comment>
<dbReference type="GeneID" id="110976291"/>
<evidence type="ECO:0000313" key="8">
    <source>
        <dbReference type="Proteomes" id="UP000694845"/>
    </source>
</evidence>
<dbReference type="GO" id="GO:0006357">
    <property type="term" value="P:regulation of transcription by RNA polymerase II"/>
    <property type="evidence" value="ECO:0007669"/>
    <property type="project" value="InterPro"/>
</dbReference>
<dbReference type="Pfam" id="PF06179">
    <property type="entry name" value="Med22"/>
    <property type="match status" value="1"/>
</dbReference>
<dbReference type="PANTHER" id="PTHR12434:SF6">
    <property type="entry name" value="MEDIATOR OF RNA POLYMERASE II TRANSCRIPTION SUBUNIT 22"/>
    <property type="match status" value="1"/>
</dbReference>
<dbReference type="GO" id="GO:0016592">
    <property type="term" value="C:mediator complex"/>
    <property type="evidence" value="ECO:0007669"/>
    <property type="project" value="InterPro"/>
</dbReference>
<evidence type="ECO:0000256" key="2">
    <source>
        <dbReference type="ARBA" id="ARBA00019695"/>
    </source>
</evidence>
<sequence>MHAVHETRVIMSQSGQQRALPPVKDSLLKSYLRHLHNDVQSIQENFTEILKSAKVEEETQVARQTQGEQDQNEMHVRAANIVRAGESLMKLVSDIKEFLILNDFPSANAAIGQRTQFLHNIQAEVDSKIMQLRDELSLNLYELEEEYYSSRFK</sequence>
<dbReference type="OMA" id="KQAECDQ"/>
<evidence type="ECO:0000256" key="4">
    <source>
        <dbReference type="ARBA" id="ARBA00023163"/>
    </source>
</evidence>
<evidence type="ECO:0000256" key="5">
    <source>
        <dbReference type="ARBA" id="ARBA00023242"/>
    </source>
</evidence>
<evidence type="ECO:0000256" key="7">
    <source>
        <dbReference type="ARBA" id="ARBA00031962"/>
    </source>
</evidence>
<gene>
    <name evidence="9" type="primary">LOC110976291</name>
</gene>
<accession>A0A8B7XW69</accession>
<dbReference type="RefSeq" id="XP_022085114.1">
    <property type="nucleotide sequence ID" value="XM_022229422.1"/>
</dbReference>
<evidence type="ECO:0000313" key="9">
    <source>
        <dbReference type="RefSeq" id="XP_022085114.1"/>
    </source>
</evidence>
<keyword evidence="8" id="KW-1185">Reference proteome</keyword>
<evidence type="ECO:0000256" key="3">
    <source>
        <dbReference type="ARBA" id="ARBA00023015"/>
    </source>
</evidence>
<keyword evidence="3" id="KW-0805">Transcription regulation</keyword>
<organism evidence="8 9">
    <name type="scientific">Acanthaster planci</name>
    <name type="common">Crown-of-thorns starfish</name>
    <dbReference type="NCBI Taxonomy" id="133434"/>
    <lineage>
        <taxon>Eukaryota</taxon>
        <taxon>Metazoa</taxon>
        <taxon>Echinodermata</taxon>
        <taxon>Eleutherozoa</taxon>
        <taxon>Asterozoa</taxon>
        <taxon>Asteroidea</taxon>
        <taxon>Valvatacea</taxon>
        <taxon>Valvatida</taxon>
        <taxon>Acanthasteridae</taxon>
        <taxon>Acanthaster</taxon>
    </lineage>
</organism>
<dbReference type="PANTHER" id="PTHR12434">
    <property type="entry name" value="MEDIATOR OF RNA POLYMERASE II TRANSCRIPTION SUBUNIT 22"/>
    <property type="match status" value="1"/>
</dbReference>
<keyword evidence="4" id="KW-0804">Transcription</keyword>
<dbReference type="InterPro" id="IPR009332">
    <property type="entry name" value="Med22"/>
</dbReference>
<proteinExistence type="predicted"/>
<dbReference type="KEGG" id="aplc:110976291"/>
<dbReference type="AlphaFoldDB" id="A0A8B7XW69"/>
<evidence type="ECO:0000256" key="1">
    <source>
        <dbReference type="ARBA" id="ARBA00004123"/>
    </source>
</evidence>
<keyword evidence="5" id="KW-0539">Nucleus</keyword>
<protein>
    <recommendedName>
        <fullName evidence="2">Mediator of RNA polymerase II transcription subunit 22</fullName>
    </recommendedName>
    <alternativeName>
        <fullName evidence="7">Mediator complex subunit 22</fullName>
    </alternativeName>
</protein>
<name>A0A8B7XW69_ACAPL</name>
<dbReference type="GO" id="GO:0003712">
    <property type="term" value="F:transcription coregulator activity"/>
    <property type="evidence" value="ECO:0007669"/>
    <property type="project" value="InterPro"/>
</dbReference>
<comment type="function">
    <text evidence="6">Component of the Mediator complex, a coactivator involved in the regulated transcription of nearly all RNA polymerase II-dependent genes. Mediator functions as a bridge to convey information from gene-specific regulatory proteins to the basal RNA polymerase II transcription machinery. Mediator is recruited to promoters by direct interactions with regulatory proteins and serves as a scaffold for the assembly of a functional preinitiation complex with RNA polymerase II and the general transcription factors.</text>
</comment>
<dbReference type="Proteomes" id="UP000694845">
    <property type="component" value="Unplaced"/>
</dbReference>
<evidence type="ECO:0000256" key="6">
    <source>
        <dbReference type="ARBA" id="ARBA00025687"/>
    </source>
</evidence>